<evidence type="ECO:0000313" key="7">
    <source>
        <dbReference type="Proteomes" id="UP000241436"/>
    </source>
</evidence>
<dbReference type="PANTHER" id="PTHR30563:SF0">
    <property type="entry name" value="DNA RECOMBINATION PROTEIN RMUC"/>
    <property type="match status" value="1"/>
</dbReference>
<comment type="caution">
    <text evidence="6">The sequence shown here is derived from an EMBL/GenBank/DDBJ whole genome shotgun (WGS) entry which is preliminary data.</text>
</comment>
<comment type="similarity">
    <text evidence="2">Belongs to the RmuC family.</text>
</comment>
<dbReference type="AlphaFoldDB" id="A0A2T4TWA7"/>
<dbReference type="EMBL" id="NVQC01000024">
    <property type="protein sequence ID" value="PTL35393.1"/>
    <property type="molecule type" value="Genomic_DNA"/>
</dbReference>
<dbReference type="Proteomes" id="UP000241436">
    <property type="component" value="Unassembled WGS sequence"/>
</dbReference>
<evidence type="ECO:0000256" key="3">
    <source>
        <dbReference type="ARBA" id="ARBA00023054"/>
    </source>
</evidence>
<dbReference type="RefSeq" id="WP_107563181.1">
    <property type="nucleotide sequence ID" value="NZ_NVQC01000024.1"/>
</dbReference>
<organism evidence="6 7">
    <name type="scientific">Candidatus Methylomirabilis limnetica</name>
    <dbReference type="NCBI Taxonomy" id="2033718"/>
    <lineage>
        <taxon>Bacteria</taxon>
        <taxon>Candidatus Methylomirabilota</taxon>
        <taxon>Candidatus Methylomirabilia</taxon>
        <taxon>Candidatus Methylomirabilales</taxon>
        <taxon>Candidatus Methylomirabilaceae</taxon>
        <taxon>Candidatus Methylomirabilis</taxon>
    </lineage>
</organism>
<keyword evidence="3 5" id="KW-0175">Coiled coil</keyword>
<keyword evidence="4" id="KW-0233">DNA recombination</keyword>
<evidence type="ECO:0000256" key="1">
    <source>
        <dbReference type="ARBA" id="ARBA00003416"/>
    </source>
</evidence>
<dbReference type="Pfam" id="PF02646">
    <property type="entry name" value="RmuC"/>
    <property type="match status" value="1"/>
</dbReference>
<reference evidence="7" key="2">
    <citation type="journal article" date="2018" name="Environ. Microbiol.">
        <title>Bloom of a denitrifying methanotroph, 'Candidatus Methylomirabilis limnetica', in a deep stratified lake.</title>
        <authorList>
            <person name="Graf J.S."/>
            <person name="Mayr M.J."/>
            <person name="Marchant H.K."/>
            <person name="Tienken D."/>
            <person name="Hach P.F."/>
            <person name="Brand A."/>
            <person name="Schubert C.J."/>
            <person name="Kuypers M.M."/>
            <person name="Milucka J."/>
        </authorList>
    </citation>
    <scope>NUCLEOTIDE SEQUENCE [LARGE SCALE GENOMIC DNA]</scope>
    <source>
        <strain evidence="7">Zug</strain>
    </source>
</reference>
<accession>A0A2T4TWA7</accession>
<keyword evidence="7" id="KW-1185">Reference proteome</keyword>
<evidence type="ECO:0000256" key="2">
    <source>
        <dbReference type="ARBA" id="ARBA00009840"/>
    </source>
</evidence>
<gene>
    <name evidence="6" type="ORF">CLG94_10005</name>
</gene>
<reference evidence="6 7" key="1">
    <citation type="submission" date="2017-09" db="EMBL/GenBank/DDBJ databases">
        <title>Bloom of a denitrifying methanotroph, Candidatus Methylomirabilis limnetica, in a deep stratified lake.</title>
        <authorList>
            <person name="Graf J.S."/>
            <person name="Marchant H.K."/>
            <person name="Tienken D."/>
            <person name="Hach P.F."/>
            <person name="Brand A."/>
            <person name="Schubert C.J."/>
            <person name="Kuypers M.M."/>
            <person name="Milucka J."/>
        </authorList>
    </citation>
    <scope>NUCLEOTIDE SEQUENCE [LARGE SCALE GENOMIC DNA]</scope>
    <source>
        <strain evidence="6 7">Zug</strain>
    </source>
</reference>
<evidence type="ECO:0000256" key="5">
    <source>
        <dbReference type="SAM" id="Coils"/>
    </source>
</evidence>
<evidence type="ECO:0000256" key="4">
    <source>
        <dbReference type="ARBA" id="ARBA00023172"/>
    </source>
</evidence>
<dbReference type="InterPro" id="IPR003798">
    <property type="entry name" value="DNA_recombination_RmuC"/>
</dbReference>
<proteinExistence type="inferred from homology"/>
<feature type="coiled-coil region" evidence="5">
    <location>
        <begin position="34"/>
        <end position="82"/>
    </location>
</feature>
<comment type="function">
    <text evidence="1">Involved in DNA recombination.</text>
</comment>
<protein>
    <submittedName>
        <fullName evidence="6">DNA recombination protein RmuC</fullName>
    </submittedName>
</protein>
<evidence type="ECO:0000313" key="6">
    <source>
        <dbReference type="EMBL" id="PTL35393.1"/>
    </source>
</evidence>
<sequence length="462" mass="50613">MTEWMILLLGLVIGAGFGWVISAARTKAAAGSILRDQETRTAAAEARVEEIRIQLASAREDFDTLREDLRQAETARTAAETRVVETDKNLTEQKALLEDAKTRLTDTFKSLAAEALAGNNTGFLILAEEKFKALKDEATVDLDARRKAIETIINPLSETLSIYQQETKALEEKRLREYSTVGEQLRAVALSQTTLQSETAKLVNALRSPQVRGRWGEIALRKTAELAGMSPHCDFVEQESVTTEEGRVRPDMVVKLPAGREVVVDSKVPLGGFLEALEAKTDEEREVALLKHAAQVNQHVTKLASKEYWDQFAAAPEFVVLFIPNDSFLAAAAEKDPALVESAISKKVVIATPSTFIALLRAIAYGWRQELVAESAQRICALGQELADRMGILAEHLLKVGGAIGKAVDSYNAAVASFESRVFPTARKFQALGAGGKKEIQELQPIDQAPRRLTAFDIDEAE</sequence>
<dbReference type="OrthoDB" id="9765111at2"/>
<dbReference type="PANTHER" id="PTHR30563">
    <property type="entry name" value="DNA RECOMBINATION PROTEIN RMUC"/>
    <property type="match status" value="1"/>
</dbReference>
<name>A0A2T4TWA7_9BACT</name>
<dbReference type="GO" id="GO:0006310">
    <property type="term" value="P:DNA recombination"/>
    <property type="evidence" value="ECO:0007669"/>
    <property type="project" value="UniProtKB-KW"/>
</dbReference>